<evidence type="ECO:0000313" key="3">
    <source>
        <dbReference type="Proteomes" id="UP001165367"/>
    </source>
</evidence>
<dbReference type="Proteomes" id="UP001165367">
    <property type="component" value="Unassembled WGS sequence"/>
</dbReference>
<keyword evidence="1" id="KW-0732">Signal</keyword>
<feature type="chain" id="PRO_5045601585" description="DUF4932 domain-containing protein" evidence="1">
    <location>
        <begin position="21"/>
        <end position="481"/>
    </location>
</feature>
<proteinExistence type="predicted"/>
<organism evidence="2 3">
    <name type="scientific">Terrimonas ginsenosidimutans</name>
    <dbReference type="NCBI Taxonomy" id="2908004"/>
    <lineage>
        <taxon>Bacteria</taxon>
        <taxon>Pseudomonadati</taxon>
        <taxon>Bacteroidota</taxon>
        <taxon>Chitinophagia</taxon>
        <taxon>Chitinophagales</taxon>
        <taxon>Chitinophagaceae</taxon>
        <taxon>Terrimonas</taxon>
    </lineage>
</organism>
<dbReference type="EMBL" id="JAKLTR010000017">
    <property type="protein sequence ID" value="MCG2617081.1"/>
    <property type="molecule type" value="Genomic_DNA"/>
</dbReference>
<feature type="signal peptide" evidence="1">
    <location>
        <begin position="1"/>
        <end position="20"/>
    </location>
</feature>
<comment type="caution">
    <text evidence="2">The sequence shown here is derived from an EMBL/GenBank/DDBJ whole genome shotgun (WGS) entry which is preliminary data.</text>
</comment>
<reference evidence="2" key="1">
    <citation type="submission" date="2022-01" db="EMBL/GenBank/DDBJ databases">
        <authorList>
            <person name="Jo J.-H."/>
            <person name="Im W.-T."/>
        </authorList>
    </citation>
    <scope>NUCLEOTIDE SEQUENCE</scope>
    <source>
        <strain evidence="2">NA20</strain>
    </source>
</reference>
<sequence>MKFLLLPLVLLLASAHVSFSQSIVRFKSSKPYAVLSFVETASGQEVHSSTFKRYIDTSALKNDTAFSSLLNDFGRINLSYNYSREEYPAGRRQTRSTYDLLIIAAVRSNSLREFQENSIGILSNNAHQQLFRVLEKAEPYYDRFVWAGSERSVKDQIIGLKKYEAKANEMFRAFRHLYNSTWPDAIPFDVSVFPIPAVSGNTSATPHANSLCVAVLTGNKDLPGTMGVTLHEICHVLYDEQSGGFQHELDAMFKTSRSPFAAITYGFFDEAMATALGNGYAYKHFTGQIDTTSWYNNPYIDGFAHAIYPLVEDYLAKKKTIDSSFVAQSIELFGKAYPRSLSDYSILLNNMFLYADAEASQDRARLKKIIGKYFSSSRYNFSSPVLHEYSIGYIKKSKATQLIIVDQNQDSTISELKKTLPELEALLKDQRSPNYVVSFFDNTKRPVVLIRVTSEAFLDKAFSLLKQKQYVDPATPLFIVE</sequence>
<accession>A0ABS9KXN8</accession>
<protein>
    <recommendedName>
        <fullName evidence="4">DUF4932 domain-containing protein</fullName>
    </recommendedName>
</protein>
<evidence type="ECO:0000313" key="2">
    <source>
        <dbReference type="EMBL" id="MCG2617081.1"/>
    </source>
</evidence>
<evidence type="ECO:0000256" key="1">
    <source>
        <dbReference type="SAM" id="SignalP"/>
    </source>
</evidence>
<keyword evidence="3" id="KW-1185">Reference proteome</keyword>
<gene>
    <name evidence="2" type="ORF">LZZ85_22485</name>
</gene>
<name>A0ABS9KXN8_9BACT</name>
<evidence type="ECO:0008006" key="4">
    <source>
        <dbReference type="Google" id="ProtNLM"/>
    </source>
</evidence>
<dbReference type="RefSeq" id="WP_237875618.1">
    <property type="nucleotide sequence ID" value="NZ_JAKLTR010000017.1"/>
</dbReference>